<name>M7ZHJ3_TRIUA</name>
<protein>
    <submittedName>
        <fullName evidence="1">Uncharacterized protein</fullName>
    </submittedName>
</protein>
<proteinExistence type="predicted"/>
<evidence type="ECO:0000313" key="1">
    <source>
        <dbReference type="EMBL" id="EMS47559.1"/>
    </source>
</evidence>
<sequence length="188" mass="20994">MASPDSAKWLEAMKSEMGTKALLEWGWALGPLARTCGRGSAREAFFMVRIAAILKAKAKAKAHKEEVYLKARAKAEAEAAVRRAKAEAAKEAGVVKACCCGSDDDDVPYDKLYHDSDAEEDHETIMARIVARWDIFMKEEEARFPDQKYDPNKKHQVCLPVQRTGDASASSDSDDGHEYYLRKFGMMK</sequence>
<organism evidence="1">
    <name type="scientific">Triticum urartu</name>
    <name type="common">Red wild einkorn</name>
    <name type="synonym">Crithodium urartu</name>
    <dbReference type="NCBI Taxonomy" id="4572"/>
    <lineage>
        <taxon>Eukaryota</taxon>
        <taxon>Viridiplantae</taxon>
        <taxon>Streptophyta</taxon>
        <taxon>Embryophyta</taxon>
        <taxon>Tracheophyta</taxon>
        <taxon>Spermatophyta</taxon>
        <taxon>Magnoliopsida</taxon>
        <taxon>Liliopsida</taxon>
        <taxon>Poales</taxon>
        <taxon>Poaceae</taxon>
        <taxon>BOP clade</taxon>
        <taxon>Pooideae</taxon>
        <taxon>Triticodae</taxon>
        <taxon>Triticeae</taxon>
        <taxon>Triticinae</taxon>
        <taxon>Triticum</taxon>
    </lineage>
</organism>
<accession>M7ZHJ3</accession>
<dbReference type="OMA" id="EDHETIM"/>
<reference evidence="1" key="1">
    <citation type="journal article" date="2013" name="Nature">
        <title>Draft genome of the wheat A-genome progenitor Triticum urartu.</title>
        <authorList>
            <person name="Ling H.Q."/>
            <person name="Zhao S."/>
            <person name="Liu D."/>
            <person name="Wang J."/>
            <person name="Sun H."/>
            <person name="Zhang C."/>
            <person name="Fan H."/>
            <person name="Li D."/>
            <person name="Dong L."/>
            <person name="Tao Y."/>
            <person name="Gao C."/>
            <person name="Wu H."/>
            <person name="Li Y."/>
            <person name="Cui Y."/>
            <person name="Guo X."/>
            <person name="Zheng S."/>
            <person name="Wang B."/>
            <person name="Yu K."/>
            <person name="Liang Q."/>
            <person name="Yang W."/>
            <person name="Lou X."/>
            <person name="Chen J."/>
            <person name="Feng M."/>
            <person name="Jian J."/>
            <person name="Zhang X."/>
            <person name="Luo G."/>
            <person name="Jiang Y."/>
            <person name="Liu J."/>
            <person name="Wang Z."/>
            <person name="Sha Y."/>
            <person name="Zhang B."/>
            <person name="Wu H."/>
            <person name="Tang D."/>
            <person name="Shen Q."/>
            <person name="Xue P."/>
            <person name="Zou S."/>
            <person name="Wang X."/>
            <person name="Liu X."/>
            <person name="Wang F."/>
            <person name="Yang Y."/>
            <person name="An X."/>
            <person name="Dong Z."/>
            <person name="Zhang K."/>
            <person name="Zhang X."/>
            <person name="Luo M.C."/>
            <person name="Dvorak J."/>
            <person name="Tong Y."/>
            <person name="Wang J."/>
            <person name="Yang H."/>
            <person name="Li Z."/>
            <person name="Wang D."/>
            <person name="Zhang A."/>
            <person name="Wang J."/>
        </authorList>
    </citation>
    <scope>NUCLEOTIDE SEQUENCE</scope>
</reference>
<dbReference type="AlphaFoldDB" id="M7ZHJ3"/>
<gene>
    <name evidence="1" type="ORF">TRIUR3_10360</name>
</gene>
<dbReference type="EMBL" id="KD259504">
    <property type="protein sequence ID" value="EMS47559.1"/>
    <property type="molecule type" value="Genomic_DNA"/>
</dbReference>